<dbReference type="PANTHER" id="PTHR13622:SF8">
    <property type="entry name" value="THIAMIN PYROPHOSPHOKINASE 1"/>
    <property type="match status" value="1"/>
</dbReference>
<keyword evidence="10" id="KW-1185">Reference proteome</keyword>
<dbReference type="GO" id="GO:0006772">
    <property type="term" value="P:thiamine metabolic process"/>
    <property type="evidence" value="ECO:0007669"/>
    <property type="project" value="InterPro"/>
</dbReference>
<dbReference type="GO" id="GO:0009229">
    <property type="term" value="P:thiamine diphosphate biosynthetic process"/>
    <property type="evidence" value="ECO:0007669"/>
    <property type="project" value="InterPro"/>
</dbReference>
<evidence type="ECO:0000256" key="7">
    <source>
        <dbReference type="SAM" id="MobiDB-lite"/>
    </source>
</evidence>
<dbReference type="InterPro" id="IPR036759">
    <property type="entry name" value="TPK_catalytic_sf"/>
</dbReference>
<dbReference type="InterPro" id="IPR036371">
    <property type="entry name" value="TPK_B1-bd_sf"/>
</dbReference>
<dbReference type="Proteomes" id="UP000799776">
    <property type="component" value="Unassembled WGS sequence"/>
</dbReference>
<evidence type="ECO:0000313" key="9">
    <source>
        <dbReference type="EMBL" id="KAF2090931.1"/>
    </source>
</evidence>
<dbReference type="PIRSF" id="PIRSF031057">
    <property type="entry name" value="Thiamin_pyrophosphokinase"/>
    <property type="match status" value="1"/>
</dbReference>
<feature type="compositionally biased region" description="Basic and acidic residues" evidence="7">
    <location>
        <begin position="115"/>
        <end position="124"/>
    </location>
</feature>
<proteinExistence type="inferred from homology"/>
<dbReference type="InterPro" id="IPR006282">
    <property type="entry name" value="Thi_PPkinase"/>
</dbReference>
<evidence type="ECO:0000256" key="4">
    <source>
        <dbReference type="ARBA" id="ARBA00022741"/>
    </source>
</evidence>
<gene>
    <name evidence="9" type="ORF">K490DRAFT_16133</name>
</gene>
<protein>
    <submittedName>
        <fullName evidence="9">Thiamine pyrophosphokinase</fullName>
    </submittedName>
</protein>
<evidence type="ECO:0000256" key="2">
    <source>
        <dbReference type="ARBA" id="ARBA00006785"/>
    </source>
</evidence>
<dbReference type="GO" id="GO:0030975">
    <property type="term" value="F:thiamine binding"/>
    <property type="evidence" value="ECO:0007669"/>
    <property type="project" value="InterPro"/>
</dbReference>
<dbReference type="Pfam" id="PF04265">
    <property type="entry name" value="TPK_B1_binding"/>
    <property type="match status" value="1"/>
</dbReference>
<dbReference type="SMART" id="SM00983">
    <property type="entry name" value="TPK_B1_binding"/>
    <property type="match status" value="1"/>
</dbReference>
<evidence type="ECO:0000256" key="1">
    <source>
        <dbReference type="ARBA" id="ARBA00005078"/>
    </source>
</evidence>
<dbReference type="CDD" id="cd07995">
    <property type="entry name" value="TPK"/>
    <property type="match status" value="1"/>
</dbReference>
<keyword evidence="4" id="KW-0547">Nucleotide-binding</keyword>
<accession>A0A9P4I302</accession>
<dbReference type="Pfam" id="PF04263">
    <property type="entry name" value="TPK_catalytic"/>
    <property type="match status" value="1"/>
</dbReference>
<evidence type="ECO:0000259" key="8">
    <source>
        <dbReference type="SMART" id="SM00983"/>
    </source>
</evidence>
<dbReference type="GO" id="GO:0005524">
    <property type="term" value="F:ATP binding"/>
    <property type="evidence" value="ECO:0007669"/>
    <property type="project" value="UniProtKB-KW"/>
</dbReference>
<dbReference type="EMBL" id="ML978712">
    <property type="protein sequence ID" value="KAF2090931.1"/>
    <property type="molecule type" value="Genomic_DNA"/>
</dbReference>
<feature type="non-terminal residue" evidence="9">
    <location>
        <position position="1"/>
    </location>
</feature>
<dbReference type="SUPFAM" id="SSF63999">
    <property type="entry name" value="Thiamin pyrophosphokinase, catalytic domain"/>
    <property type="match status" value="1"/>
</dbReference>
<evidence type="ECO:0000256" key="6">
    <source>
        <dbReference type="ARBA" id="ARBA00022840"/>
    </source>
</evidence>
<keyword evidence="3" id="KW-0808">Transferase</keyword>
<dbReference type="InterPro" id="IPR016966">
    <property type="entry name" value="Thiamin_pyrophosphokinase_euk"/>
</dbReference>
<dbReference type="InterPro" id="IPR007373">
    <property type="entry name" value="Thiamin_PyroPKinase_B1-bd"/>
</dbReference>
<comment type="similarity">
    <text evidence="2">Belongs to the thiamine pyrophosphokinase family.</text>
</comment>
<dbReference type="InterPro" id="IPR007371">
    <property type="entry name" value="TPK_catalytic"/>
</dbReference>
<reference evidence="9" key="1">
    <citation type="journal article" date="2020" name="Stud. Mycol.">
        <title>101 Dothideomycetes genomes: a test case for predicting lifestyles and emergence of pathogens.</title>
        <authorList>
            <person name="Haridas S."/>
            <person name="Albert R."/>
            <person name="Binder M."/>
            <person name="Bloem J."/>
            <person name="Labutti K."/>
            <person name="Salamov A."/>
            <person name="Andreopoulos B."/>
            <person name="Baker S."/>
            <person name="Barry K."/>
            <person name="Bills G."/>
            <person name="Bluhm B."/>
            <person name="Cannon C."/>
            <person name="Castanera R."/>
            <person name="Culley D."/>
            <person name="Daum C."/>
            <person name="Ezra D."/>
            <person name="Gonzalez J."/>
            <person name="Henrissat B."/>
            <person name="Kuo A."/>
            <person name="Liang C."/>
            <person name="Lipzen A."/>
            <person name="Lutzoni F."/>
            <person name="Magnuson J."/>
            <person name="Mondo S."/>
            <person name="Nolan M."/>
            <person name="Ohm R."/>
            <person name="Pangilinan J."/>
            <person name="Park H.-J."/>
            <person name="Ramirez L."/>
            <person name="Alfaro M."/>
            <person name="Sun H."/>
            <person name="Tritt A."/>
            <person name="Yoshinaga Y."/>
            <person name="Zwiers L.-H."/>
            <person name="Turgeon B."/>
            <person name="Goodwin S."/>
            <person name="Spatafora J."/>
            <person name="Crous P."/>
            <person name="Grigoriev I."/>
        </authorList>
    </citation>
    <scope>NUCLEOTIDE SEQUENCE</scope>
    <source>
        <strain evidence="9">CBS 121410</strain>
    </source>
</reference>
<dbReference type="SUPFAM" id="SSF63862">
    <property type="entry name" value="Thiamin pyrophosphokinase, substrate-binding domain"/>
    <property type="match status" value="1"/>
</dbReference>
<keyword evidence="5" id="KW-0418">Kinase</keyword>
<evidence type="ECO:0000256" key="3">
    <source>
        <dbReference type="ARBA" id="ARBA00022679"/>
    </source>
</evidence>
<sequence>ANGIERDGKEAAKPSLLILNQPVPSWDVFERLWQHCGYRLCADGGANRLFDNFADGDGRREGFIPDIIHGDLDSLRDDVRAYYQSKGVTISRDPDQYSTDFGKAIKKIAAATNKDGNDGYDDSKNSTNGNANSSSNSSTSEIIILGTLAGRVDQGLGLLYEMYRESNKHCAPHLWLFSESSVSWILPPGRHRIFTPIQSEEEAGKSNDGAACFTKMIGILPAFGPAVISTEGLEWDVREWETSVGGQVSTSNHVRGQSVVVETDGKVLFTIERA</sequence>
<evidence type="ECO:0000256" key="5">
    <source>
        <dbReference type="ARBA" id="ARBA00022777"/>
    </source>
</evidence>
<evidence type="ECO:0000313" key="10">
    <source>
        <dbReference type="Proteomes" id="UP000799776"/>
    </source>
</evidence>
<feature type="non-terminal residue" evidence="9">
    <location>
        <position position="274"/>
    </location>
</feature>
<dbReference type="GO" id="GO:0016301">
    <property type="term" value="F:kinase activity"/>
    <property type="evidence" value="ECO:0007669"/>
    <property type="project" value="UniProtKB-KW"/>
</dbReference>
<organism evidence="9 10">
    <name type="scientific">Saccharata proteae CBS 121410</name>
    <dbReference type="NCBI Taxonomy" id="1314787"/>
    <lineage>
        <taxon>Eukaryota</taxon>
        <taxon>Fungi</taxon>
        <taxon>Dikarya</taxon>
        <taxon>Ascomycota</taxon>
        <taxon>Pezizomycotina</taxon>
        <taxon>Dothideomycetes</taxon>
        <taxon>Dothideomycetes incertae sedis</taxon>
        <taxon>Botryosphaeriales</taxon>
        <taxon>Saccharataceae</taxon>
        <taxon>Saccharata</taxon>
    </lineage>
</organism>
<dbReference type="OrthoDB" id="25149at2759"/>
<comment type="pathway">
    <text evidence="1">Cofactor biosynthesis; thiamine diphosphate biosynthesis; thiamine diphosphate from thiamine: step 1/1.</text>
</comment>
<name>A0A9P4I302_9PEZI</name>
<dbReference type="AlphaFoldDB" id="A0A9P4I302"/>
<keyword evidence="6" id="KW-0067">ATP-binding</keyword>
<feature type="domain" description="Thiamin pyrophosphokinase thiamin-binding" evidence="8">
    <location>
        <begin position="189"/>
        <end position="268"/>
    </location>
</feature>
<dbReference type="NCBIfam" id="TIGR01378">
    <property type="entry name" value="thi_PPkinase"/>
    <property type="match status" value="1"/>
</dbReference>
<feature type="region of interest" description="Disordered" evidence="7">
    <location>
        <begin position="115"/>
        <end position="137"/>
    </location>
</feature>
<dbReference type="Gene3D" id="3.40.50.10240">
    <property type="entry name" value="Thiamin pyrophosphokinase, catalytic domain"/>
    <property type="match status" value="1"/>
</dbReference>
<dbReference type="GO" id="GO:0004788">
    <property type="term" value="F:thiamine diphosphokinase activity"/>
    <property type="evidence" value="ECO:0007669"/>
    <property type="project" value="InterPro"/>
</dbReference>
<dbReference type="PANTHER" id="PTHR13622">
    <property type="entry name" value="THIAMIN PYROPHOSPHOKINASE"/>
    <property type="match status" value="1"/>
</dbReference>
<comment type="caution">
    <text evidence="9">The sequence shown here is derived from an EMBL/GenBank/DDBJ whole genome shotgun (WGS) entry which is preliminary data.</text>
</comment>
<feature type="compositionally biased region" description="Low complexity" evidence="7">
    <location>
        <begin position="125"/>
        <end position="137"/>
    </location>
</feature>